<sequence>MKSAELNENIEDYSGTSKGFSMALKALLGSLAGVLIFFVPFSTSSDKSKIPLIIAIDFIKKMIGDNINYLTLGVIILLCVTWVLSKVSQNDFLKKYHAKDNNIIGFLFILAGIFTFMLTFKLGPEWFLHKDVGGLALYLGGSVFLTVSIAGILVLLLTEFGFLEFVGTLLEPLMRPVYRLPGRSAVDAVASFVAAPAVGIFITNKIYKNGYYTQRESASIATNFSVCSLGFFALLTSIGGIMEYLPHMIISSFIISFIIAAIVTRIPPLSRKKDVYFDGRPQTEDERTPIPYDGKIFNRAFDAAVAKASTTRLDMLYKSFWDAITFAQKIVAYVISIATVSLVVATYTPLFDYLGAPFAPILSLLQLPNAVEIAPAVLVSIAEIALPVIIISGGEVAAMSVFFICTLSTVQIIFFTESANAMLEADIPLSLMDLIVIFIIRTIVAIPLVAVATHIIF</sequence>
<keyword evidence="4" id="KW-1185">Reference proteome</keyword>
<accession>S0G2F1</accession>
<evidence type="ECO:0000313" key="3">
    <source>
        <dbReference type="EMBL" id="EMS77901.1"/>
    </source>
</evidence>
<evidence type="ECO:0000313" key="4">
    <source>
        <dbReference type="Proteomes" id="UP000014216"/>
    </source>
</evidence>
<reference evidence="3 4" key="1">
    <citation type="journal article" date="2013" name="Genome Announc.">
        <title>Draft Genome Sequence of Desulfotignum phosphitoxidans DSM 13687 Strain FiPS-3.</title>
        <authorList>
            <person name="Poehlein A."/>
            <person name="Daniel R."/>
            <person name="Simeonova D.D."/>
        </authorList>
    </citation>
    <scope>NUCLEOTIDE SEQUENCE [LARGE SCALE GENOMIC DNA]</scope>
    <source>
        <strain evidence="3 4">DSM 13687</strain>
    </source>
</reference>
<dbReference type="OrthoDB" id="1633380at2"/>
<keyword evidence="1" id="KW-1133">Transmembrane helix</keyword>
<feature type="domain" description="Nucleoside transporter/FeoB GTPase Gate" evidence="2">
    <location>
        <begin position="143"/>
        <end position="241"/>
    </location>
</feature>
<dbReference type="Proteomes" id="UP000014216">
    <property type="component" value="Unassembled WGS sequence"/>
</dbReference>
<gene>
    <name evidence="3" type="ORF">Dpo_11c00430</name>
</gene>
<dbReference type="Pfam" id="PF07670">
    <property type="entry name" value="Gate"/>
    <property type="match status" value="1"/>
</dbReference>
<evidence type="ECO:0000259" key="2">
    <source>
        <dbReference type="Pfam" id="PF07670"/>
    </source>
</evidence>
<feature type="transmembrane region" description="Helical" evidence="1">
    <location>
        <begin position="244"/>
        <end position="263"/>
    </location>
</feature>
<feature type="transmembrane region" description="Helical" evidence="1">
    <location>
        <begin position="20"/>
        <end position="41"/>
    </location>
</feature>
<proteinExistence type="predicted"/>
<comment type="caution">
    <text evidence="3">The sequence shown here is derived from an EMBL/GenBank/DDBJ whole genome shotgun (WGS) entry which is preliminary data.</text>
</comment>
<feature type="transmembrane region" description="Helical" evidence="1">
    <location>
        <begin position="135"/>
        <end position="157"/>
    </location>
</feature>
<dbReference type="PATRIC" id="fig|1286635.3.peg.4062"/>
<feature type="transmembrane region" description="Helical" evidence="1">
    <location>
        <begin position="330"/>
        <end position="350"/>
    </location>
</feature>
<feature type="transmembrane region" description="Helical" evidence="1">
    <location>
        <begin position="370"/>
        <end position="389"/>
    </location>
</feature>
<keyword evidence="1" id="KW-0812">Transmembrane</keyword>
<evidence type="ECO:0000256" key="1">
    <source>
        <dbReference type="SAM" id="Phobius"/>
    </source>
</evidence>
<dbReference type="AlphaFoldDB" id="S0G2F1"/>
<dbReference type="InterPro" id="IPR011642">
    <property type="entry name" value="Gate_dom"/>
</dbReference>
<organism evidence="3 4">
    <name type="scientific">Desulfotignum phosphitoxidans DSM 13687</name>
    <dbReference type="NCBI Taxonomy" id="1286635"/>
    <lineage>
        <taxon>Bacteria</taxon>
        <taxon>Pseudomonadati</taxon>
        <taxon>Thermodesulfobacteriota</taxon>
        <taxon>Desulfobacteria</taxon>
        <taxon>Desulfobacterales</taxon>
        <taxon>Desulfobacteraceae</taxon>
        <taxon>Desulfotignum</taxon>
    </lineage>
</organism>
<dbReference type="RefSeq" id="WP_006968044.1">
    <property type="nucleotide sequence ID" value="NZ_APJX01000011.1"/>
</dbReference>
<feature type="transmembrane region" description="Helical" evidence="1">
    <location>
        <begin position="434"/>
        <end position="456"/>
    </location>
</feature>
<feature type="transmembrane region" description="Helical" evidence="1">
    <location>
        <begin position="396"/>
        <end position="414"/>
    </location>
</feature>
<name>S0G2F1_9BACT</name>
<feature type="transmembrane region" description="Helical" evidence="1">
    <location>
        <begin position="67"/>
        <end position="84"/>
    </location>
</feature>
<feature type="transmembrane region" description="Helical" evidence="1">
    <location>
        <begin position="219"/>
        <end position="238"/>
    </location>
</feature>
<dbReference type="EMBL" id="APJX01000011">
    <property type="protein sequence ID" value="EMS77901.1"/>
    <property type="molecule type" value="Genomic_DNA"/>
</dbReference>
<protein>
    <submittedName>
        <fullName evidence="3">Putative arginine transporter ArgW-family</fullName>
    </submittedName>
</protein>
<keyword evidence="1" id="KW-0472">Membrane</keyword>
<feature type="transmembrane region" description="Helical" evidence="1">
    <location>
        <begin position="188"/>
        <end position="207"/>
    </location>
</feature>
<feature type="transmembrane region" description="Helical" evidence="1">
    <location>
        <begin position="104"/>
        <end position="123"/>
    </location>
</feature>